<evidence type="ECO:0000313" key="1">
    <source>
        <dbReference type="EMBL" id="EAY10421.1"/>
    </source>
</evidence>
<dbReference type="InParanoid" id="A2EA81"/>
<sequence length="178" mass="20573">MFCLAIEPTKTSVKLSEFFIASSKLLYAKDTVIYINENNREVFTFIPMICSILALKNNMKNPFIMMITQKKDSLDEIATSLTQNLCNEAEVETDIAKMTELFKQENHDKPIIGIFTPRDLLLIMMKCENDKIDIINKTRFCVHDFARRSVYMDVLNTKLALISQRMSIENHVILLINV</sequence>
<dbReference type="KEGG" id="tva:4768348"/>
<keyword evidence="2" id="KW-1185">Reference proteome</keyword>
<organism evidence="1 2">
    <name type="scientific">Trichomonas vaginalis (strain ATCC PRA-98 / G3)</name>
    <dbReference type="NCBI Taxonomy" id="412133"/>
    <lineage>
        <taxon>Eukaryota</taxon>
        <taxon>Metamonada</taxon>
        <taxon>Parabasalia</taxon>
        <taxon>Trichomonadida</taxon>
        <taxon>Trichomonadidae</taxon>
        <taxon>Trichomonas</taxon>
    </lineage>
</organism>
<evidence type="ECO:0000313" key="2">
    <source>
        <dbReference type="Proteomes" id="UP000001542"/>
    </source>
</evidence>
<dbReference type="VEuPathDB" id="TrichDB:TVAGG3_0167290"/>
<dbReference type="RefSeq" id="XP_001322644.1">
    <property type="nucleotide sequence ID" value="XM_001322609.1"/>
</dbReference>
<dbReference type="Proteomes" id="UP000001542">
    <property type="component" value="Unassembled WGS sequence"/>
</dbReference>
<dbReference type="VEuPathDB" id="TrichDB:TVAG_271120"/>
<name>A2EA81_TRIV3</name>
<proteinExistence type="predicted"/>
<reference evidence="1" key="2">
    <citation type="journal article" date="2007" name="Science">
        <title>Draft genome sequence of the sexually transmitted pathogen Trichomonas vaginalis.</title>
        <authorList>
            <person name="Carlton J.M."/>
            <person name="Hirt R.P."/>
            <person name="Silva J.C."/>
            <person name="Delcher A.L."/>
            <person name="Schatz M."/>
            <person name="Zhao Q."/>
            <person name="Wortman J.R."/>
            <person name="Bidwell S.L."/>
            <person name="Alsmark U.C.M."/>
            <person name="Besteiro S."/>
            <person name="Sicheritz-Ponten T."/>
            <person name="Noel C.J."/>
            <person name="Dacks J.B."/>
            <person name="Foster P.G."/>
            <person name="Simillion C."/>
            <person name="Van de Peer Y."/>
            <person name="Miranda-Saavedra D."/>
            <person name="Barton G.J."/>
            <person name="Westrop G.D."/>
            <person name="Mueller S."/>
            <person name="Dessi D."/>
            <person name="Fiori P.L."/>
            <person name="Ren Q."/>
            <person name="Paulsen I."/>
            <person name="Zhang H."/>
            <person name="Bastida-Corcuera F.D."/>
            <person name="Simoes-Barbosa A."/>
            <person name="Brown M.T."/>
            <person name="Hayes R.D."/>
            <person name="Mukherjee M."/>
            <person name="Okumura C.Y."/>
            <person name="Schneider R."/>
            <person name="Smith A.J."/>
            <person name="Vanacova S."/>
            <person name="Villalvazo M."/>
            <person name="Haas B.J."/>
            <person name="Pertea M."/>
            <person name="Feldblyum T.V."/>
            <person name="Utterback T.R."/>
            <person name="Shu C.L."/>
            <person name="Osoegawa K."/>
            <person name="de Jong P.J."/>
            <person name="Hrdy I."/>
            <person name="Horvathova L."/>
            <person name="Zubacova Z."/>
            <person name="Dolezal P."/>
            <person name="Malik S.B."/>
            <person name="Logsdon J.M. Jr."/>
            <person name="Henze K."/>
            <person name="Gupta A."/>
            <person name="Wang C.C."/>
            <person name="Dunne R.L."/>
            <person name="Upcroft J.A."/>
            <person name="Upcroft P."/>
            <person name="White O."/>
            <person name="Salzberg S.L."/>
            <person name="Tang P."/>
            <person name="Chiu C.-H."/>
            <person name="Lee Y.-S."/>
            <person name="Embley T.M."/>
            <person name="Coombs G.H."/>
            <person name="Mottram J.C."/>
            <person name="Tachezy J."/>
            <person name="Fraser-Liggett C.M."/>
            <person name="Johnson P.J."/>
        </authorList>
    </citation>
    <scope>NUCLEOTIDE SEQUENCE [LARGE SCALE GENOMIC DNA]</scope>
    <source>
        <strain evidence="1">G3</strain>
    </source>
</reference>
<protein>
    <submittedName>
        <fullName evidence="1">Uncharacterized protein</fullName>
    </submittedName>
</protein>
<dbReference type="EMBL" id="DS113338">
    <property type="protein sequence ID" value="EAY10421.1"/>
    <property type="molecule type" value="Genomic_DNA"/>
</dbReference>
<reference evidence="1" key="1">
    <citation type="submission" date="2006-10" db="EMBL/GenBank/DDBJ databases">
        <authorList>
            <person name="Amadeo P."/>
            <person name="Zhao Q."/>
            <person name="Wortman J."/>
            <person name="Fraser-Liggett C."/>
            <person name="Carlton J."/>
        </authorList>
    </citation>
    <scope>NUCLEOTIDE SEQUENCE</scope>
    <source>
        <strain evidence="1">G3</strain>
    </source>
</reference>
<gene>
    <name evidence="1" type="ORF">TVAG_271120</name>
</gene>
<dbReference type="AlphaFoldDB" id="A2EA81"/>
<accession>A2EA81</accession>